<organism evidence="1 2">
    <name type="scientific">Fictibacillus barbaricus</name>
    <dbReference type="NCBI Taxonomy" id="182136"/>
    <lineage>
        <taxon>Bacteria</taxon>
        <taxon>Bacillati</taxon>
        <taxon>Bacillota</taxon>
        <taxon>Bacilli</taxon>
        <taxon>Bacillales</taxon>
        <taxon>Fictibacillaceae</taxon>
        <taxon>Fictibacillus</taxon>
    </lineage>
</organism>
<dbReference type="EMBL" id="JAFHKS010000042">
    <property type="protein sequence ID" value="MBN3545059.1"/>
    <property type="molecule type" value="Genomic_DNA"/>
</dbReference>
<proteinExistence type="predicted"/>
<comment type="caution">
    <text evidence="1">The sequence shown here is derived from an EMBL/GenBank/DDBJ whole genome shotgun (WGS) entry which is preliminary data.</text>
</comment>
<gene>
    <name evidence="1" type="ORF">JYA64_07125</name>
</gene>
<name>A0ABS2ZEL3_9BACL</name>
<accession>A0ABS2ZEL3</accession>
<sequence length="103" mass="12254">MKTTTERIVEKFPFVQDVLSIEALSEEEIKSYNLVEKTFLQLALFFEYPEEMKFDLQLLYKNLDKDSLPFALELVVMYFKKDNLLIQKPTYSVLHEGDQYFAI</sequence>
<evidence type="ECO:0000313" key="2">
    <source>
        <dbReference type="Proteomes" id="UP001319060"/>
    </source>
</evidence>
<dbReference type="Proteomes" id="UP001319060">
    <property type="component" value="Unassembled WGS sequence"/>
</dbReference>
<protein>
    <submittedName>
        <fullName evidence="1">Uncharacterized protein</fullName>
    </submittedName>
</protein>
<dbReference type="RefSeq" id="WP_188403305.1">
    <property type="nucleotide sequence ID" value="NZ_BMCE01000002.1"/>
</dbReference>
<evidence type="ECO:0000313" key="1">
    <source>
        <dbReference type="EMBL" id="MBN3545059.1"/>
    </source>
</evidence>
<reference evidence="1 2" key="1">
    <citation type="submission" date="2021-01" db="EMBL/GenBank/DDBJ databases">
        <title>Genome Sequencing of Type Strains.</title>
        <authorList>
            <person name="Lemaire J.F."/>
            <person name="Inderbitzin P."/>
            <person name="Collins S.B."/>
            <person name="Wespe N."/>
            <person name="Knight-Connoni V."/>
        </authorList>
    </citation>
    <scope>NUCLEOTIDE SEQUENCE [LARGE SCALE GENOMIC DNA]</scope>
    <source>
        <strain evidence="1 2">DSM 14730</strain>
    </source>
</reference>
<keyword evidence="2" id="KW-1185">Reference proteome</keyword>